<dbReference type="GO" id="GO:0005524">
    <property type="term" value="F:ATP binding"/>
    <property type="evidence" value="ECO:0007669"/>
    <property type="project" value="UniProtKB-KW"/>
</dbReference>
<comment type="caution">
    <text evidence="6">The sequence shown here is derived from an EMBL/GenBank/DDBJ whole genome shotgun (WGS) entry which is preliminary data.</text>
</comment>
<keyword evidence="4" id="KW-0804">Transcription</keyword>
<evidence type="ECO:0000256" key="2">
    <source>
        <dbReference type="ARBA" id="ARBA00022840"/>
    </source>
</evidence>
<gene>
    <name evidence="6" type="ORF">ET33_11420</name>
</gene>
<dbReference type="InterPro" id="IPR002078">
    <property type="entry name" value="Sigma_54_int"/>
</dbReference>
<dbReference type="InterPro" id="IPR028082">
    <property type="entry name" value="Peripla_BP_I"/>
</dbReference>
<dbReference type="Pfam" id="PF00158">
    <property type="entry name" value="Sigma54_activat"/>
    <property type="match status" value="1"/>
</dbReference>
<accession>A0A081NZL9</accession>
<dbReference type="CDD" id="cd06357">
    <property type="entry name" value="PBP1_AmiC"/>
    <property type="match status" value="1"/>
</dbReference>
<dbReference type="PROSITE" id="PS00688">
    <property type="entry name" value="SIGMA54_INTERACT_3"/>
    <property type="match status" value="1"/>
</dbReference>
<dbReference type="PANTHER" id="PTHR32071">
    <property type="entry name" value="TRANSCRIPTIONAL REGULATORY PROTEIN"/>
    <property type="match status" value="1"/>
</dbReference>
<dbReference type="InterPro" id="IPR039570">
    <property type="entry name" value="AmiC_PBP1"/>
</dbReference>
<dbReference type="Proteomes" id="UP000028123">
    <property type="component" value="Unassembled WGS sequence"/>
</dbReference>
<dbReference type="AlphaFoldDB" id="A0A081NZL9"/>
<keyword evidence="2" id="KW-0067">ATP-binding</keyword>
<organism evidence="6 7">
    <name type="scientific">Paenibacillus tyrfis</name>
    <dbReference type="NCBI Taxonomy" id="1501230"/>
    <lineage>
        <taxon>Bacteria</taxon>
        <taxon>Bacillati</taxon>
        <taxon>Bacillota</taxon>
        <taxon>Bacilli</taxon>
        <taxon>Bacillales</taxon>
        <taxon>Paenibacillaceae</taxon>
        <taxon>Paenibacillus</taxon>
    </lineage>
</organism>
<dbReference type="InterPro" id="IPR003593">
    <property type="entry name" value="AAA+_ATPase"/>
</dbReference>
<dbReference type="SMART" id="SM00382">
    <property type="entry name" value="AAA"/>
    <property type="match status" value="1"/>
</dbReference>
<dbReference type="SUPFAM" id="SSF46689">
    <property type="entry name" value="Homeodomain-like"/>
    <property type="match status" value="1"/>
</dbReference>
<dbReference type="PROSITE" id="PS50045">
    <property type="entry name" value="SIGMA54_INTERACT_4"/>
    <property type="match status" value="1"/>
</dbReference>
<dbReference type="SUPFAM" id="SSF52540">
    <property type="entry name" value="P-loop containing nucleoside triphosphate hydrolases"/>
    <property type="match status" value="1"/>
</dbReference>
<dbReference type="SUPFAM" id="SSF53822">
    <property type="entry name" value="Periplasmic binding protein-like I"/>
    <property type="match status" value="1"/>
</dbReference>
<dbReference type="eggNOG" id="COG3829">
    <property type="taxonomic scope" value="Bacteria"/>
</dbReference>
<protein>
    <submittedName>
        <fullName evidence="6">Transcriptional regulator</fullName>
    </submittedName>
</protein>
<dbReference type="EMBL" id="JNVM01000018">
    <property type="protein sequence ID" value="KEQ23892.1"/>
    <property type="molecule type" value="Genomic_DNA"/>
</dbReference>
<dbReference type="FunFam" id="3.40.50.300:FF:000006">
    <property type="entry name" value="DNA-binding transcriptional regulator NtrC"/>
    <property type="match status" value="1"/>
</dbReference>
<dbReference type="CDD" id="cd00009">
    <property type="entry name" value="AAA"/>
    <property type="match status" value="1"/>
</dbReference>
<dbReference type="InterPro" id="IPR027417">
    <property type="entry name" value="P-loop_NTPase"/>
</dbReference>
<dbReference type="InterPro" id="IPR058031">
    <property type="entry name" value="AAA_lid_NorR"/>
</dbReference>
<dbReference type="GO" id="GO:0033218">
    <property type="term" value="F:amide binding"/>
    <property type="evidence" value="ECO:0007669"/>
    <property type="project" value="InterPro"/>
</dbReference>
<dbReference type="eggNOG" id="COG0683">
    <property type="taxonomic scope" value="Bacteria"/>
</dbReference>
<evidence type="ECO:0000313" key="6">
    <source>
        <dbReference type="EMBL" id="KEQ23892.1"/>
    </source>
</evidence>
<dbReference type="InterPro" id="IPR009057">
    <property type="entry name" value="Homeodomain-like_sf"/>
</dbReference>
<sequence length="759" mass="85541">MNTRVGLLFSLTGTTALTEQGQCDAAILAIEHFNQKEMNVEAIVRDICSDPAKSAKEAEALAKDGVKVFIGCYTSACRKAILPVLEKYGCLLVYPTLYEGRECHSNVFYTGEVPNQQVHVLLDYLTEHFGKRVYCIGTDYIYPRETNQQVRTYLAEKKGSVVGEAYVPFGHQTFYDVLEDIIAKRPDAVFTTLVGQSIIPFYRAYRRMGLNPDNLPIFSPITKETEIAAMGADYGAGHYGSASYFQSLQNEYNLHFVSAFHERFGAQQVISSVMFNTYLGTKMILDGIHETGSLDYRDVFYHLSDKKLETACGTVLVEGDHHHLSRPVKIGRAMPDGQFEMVWDSQRNIAPKPFKEKSREPGQLNEIILESWGRISDEAIVVLSERQHIVYMSKKAEELTRLKEGQLLTPTLLQQIHHAFEVHPYGTTGQQMLLLKPKPSVRSSGAPYQFDRIQTLNPEYQLELEVAKLASQSCANVLITGETGTGKEVLVQAIHQQSERKHGPLVAVNTGLLPRELIASEMFGYIEGAFTGAKKGGAIGKFEAANDGTLFLDEIGDMPLDLQIVLLRAIESKRIMRLGENKERAVNVRIIAATNRNLQEEIAYRGSFRSDLFYRLNVLSITIPPLRERPEDVEHLSREFLREFQAVHGDGPGGISDEALQALIQYPWPGNIRELRNVMERAYLLAGQERSAIRVEHLPRALKGYYQRKPRAAEPLKQVERRMIEQVLSETKTITEASKVLGITRSTLYRKLKEFQMTP</sequence>
<dbReference type="Gene3D" id="3.40.50.2300">
    <property type="match status" value="2"/>
</dbReference>
<evidence type="ECO:0000259" key="5">
    <source>
        <dbReference type="PROSITE" id="PS50045"/>
    </source>
</evidence>
<dbReference type="Pfam" id="PF13433">
    <property type="entry name" value="Peripla_BP_5"/>
    <property type="match status" value="1"/>
</dbReference>
<evidence type="ECO:0000256" key="3">
    <source>
        <dbReference type="ARBA" id="ARBA00023015"/>
    </source>
</evidence>
<dbReference type="Pfam" id="PF02954">
    <property type="entry name" value="HTH_8"/>
    <property type="match status" value="1"/>
</dbReference>
<evidence type="ECO:0000313" key="7">
    <source>
        <dbReference type="Proteomes" id="UP000028123"/>
    </source>
</evidence>
<keyword evidence="7" id="KW-1185">Reference proteome</keyword>
<dbReference type="InterPro" id="IPR025662">
    <property type="entry name" value="Sigma_54_int_dom_ATP-bd_1"/>
</dbReference>
<feature type="domain" description="Sigma-54 factor interaction" evidence="5">
    <location>
        <begin position="453"/>
        <end position="684"/>
    </location>
</feature>
<dbReference type="InterPro" id="IPR002197">
    <property type="entry name" value="HTH_Fis"/>
</dbReference>
<evidence type="ECO:0000256" key="1">
    <source>
        <dbReference type="ARBA" id="ARBA00022741"/>
    </source>
</evidence>
<dbReference type="Pfam" id="PF25601">
    <property type="entry name" value="AAA_lid_14"/>
    <property type="match status" value="1"/>
</dbReference>
<keyword evidence="3" id="KW-0805">Transcription regulation</keyword>
<keyword evidence="1" id="KW-0547">Nucleotide-binding</keyword>
<evidence type="ECO:0000256" key="4">
    <source>
        <dbReference type="ARBA" id="ARBA00023163"/>
    </source>
</evidence>
<dbReference type="Gene3D" id="3.40.50.300">
    <property type="entry name" value="P-loop containing nucleotide triphosphate hydrolases"/>
    <property type="match status" value="1"/>
</dbReference>
<dbReference type="Gene3D" id="1.10.8.60">
    <property type="match status" value="1"/>
</dbReference>
<proteinExistence type="predicted"/>
<dbReference type="RefSeq" id="WP_036686812.1">
    <property type="nucleotide sequence ID" value="NZ_JNVM01000018.1"/>
</dbReference>
<dbReference type="GO" id="GO:0043565">
    <property type="term" value="F:sequence-specific DNA binding"/>
    <property type="evidence" value="ECO:0007669"/>
    <property type="project" value="InterPro"/>
</dbReference>
<dbReference type="GO" id="GO:0006355">
    <property type="term" value="P:regulation of DNA-templated transcription"/>
    <property type="evidence" value="ECO:0007669"/>
    <property type="project" value="InterPro"/>
</dbReference>
<name>A0A081NZL9_9BACL</name>
<dbReference type="InterPro" id="IPR025944">
    <property type="entry name" value="Sigma_54_int_dom_CS"/>
</dbReference>
<dbReference type="PANTHER" id="PTHR32071:SF81">
    <property type="entry name" value="PROPIONATE CATABOLISM OPERON REGULATORY PROTEIN"/>
    <property type="match status" value="1"/>
</dbReference>
<dbReference type="PROSITE" id="PS00675">
    <property type="entry name" value="SIGMA54_INTERACT_1"/>
    <property type="match status" value="1"/>
</dbReference>
<dbReference type="OrthoDB" id="9783240at2"/>
<reference evidence="6 7" key="1">
    <citation type="submission" date="2014-06" db="EMBL/GenBank/DDBJ databases">
        <title>Draft genome sequence of Paenibacillus sp. MSt1.</title>
        <authorList>
            <person name="Aw Y.K."/>
            <person name="Ong K.S."/>
            <person name="Gan H.M."/>
            <person name="Lee S.M."/>
        </authorList>
    </citation>
    <scope>NUCLEOTIDE SEQUENCE [LARGE SCALE GENOMIC DNA]</scope>
    <source>
        <strain evidence="6 7">MSt1</strain>
    </source>
</reference>
<dbReference type="Gene3D" id="1.10.10.60">
    <property type="entry name" value="Homeodomain-like"/>
    <property type="match status" value="1"/>
</dbReference>